<dbReference type="EMBL" id="CP121196">
    <property type="protein sequence ID" value="XBH19102.1"/>
    <property type="molecule type" value="Genomic_DNA"/>
</dbReference>
<organism evidence="1">
    <name type="scientific">Telmatobacter sp. DSM 110680</name>
    <dbReference type="NCBI Taxonomy" id="3036704"/>
    <lineage>
        <taxon>Bacteria</taxon>
        <taxon>Pseudomonadati</taxon>
        <taxon>Acidobacteriota</taxon>
        <taxon>Terriglobia</taxon>
        <taxon>Terriglobales</taxon>
        <taxon>Acidobacteriaceae</taxon>
        <taxon>Telmatobacter</taxon>
    </lineage>
</organism>
<protein>
    <submittedName>
        <fullName evidence="1">Uncharacterized protein</fullName>
    </submittedName>
</protein>
<sequence length="216" mass="24224">MAKTKNEPKANFRTTDDTDADLVFTRLDDKVGIIKDSILRSSRFGVKDSEAFEKLCKSIGLAVRSVELADEEGLSHFNYEIVDGSVRTIEQNMKKIASCLRNGSTFQVIYIAGQRDEDVIVGENLEWKIVSFNNSGLGLTFSQQDINGSFHFSLDNYFKPKAHPKQLNLPYIHFAKPQGPTKKALKAGRDFNAAYAAEKKKQVAATKRTKKTKAKR</sequence>
<dbReference type="RefSeq" id="WP_348264317.1">
    <property type="nucleotide sequence ID" value="NZ_CP121196.1"/>
</dbReference>
<dbReference type="AlphaFoldDB" id="A0AAU7DLS6"/>
<gene>
    <name evidence="1" type="ORF">P8935_07225</name>
</gene>
<evidence type="ECO:0000313" key="1">
    <source>
        <dbReference type="EMBL" id="XBH19102.1"/>
    </source>
</evidence>
<proteinExistence type="predicted"/>
<accession>A0AAU7DLS6</accession>
<name>A0AAU7DLS6_9BACT</name>
<reference evidence="1" key="1">
    <citation type="submission" date="2023-03" db="EMBL/GenBank/DDBJ databases">
        <title>Edaphobacter sp.</title>
        <authorList>
            <person name="Huber K.J."/>
            <person name="Papendorf J."/>
            <person name="Pilke C."/>
            <person name="Bunk B."/>
            <person name="Sproeer C."/>
            <person name="Pester M."/>
        </authorList>
    </citation>
    <scope>NUCLEOTIDE SEQUENCE</scope>
    <source>
        <strain evidence="1">DSM 110680</strain>
    </source>
</reference>